<name>A0A3N7HRM2_9BURK</name>
<evidence type="ECO:0000313" key="2">
    <source>
        <dbReference type="EMBL" id="RQP24928.1"/>
    </source>
</evidence>
<dbReference type="RefSeq" id="WP_124539835.1">
    <property type="nucleotide sequence ID" value="NZ_QUSW01000002.1"/>
</dbReference>
<dbReference type="Proteomes" id="UP000267464">
    <property type="component" value="Unassembled WGS sequence"/>
</dbReference>
<keyword evidence="3" id="KW-1185">Reference proteome</keyword>
<reference evidence="2 3" key="2">
    <citation type="submission" date="2018-12" db="EMBL/GenBank/DDBJ databases">
        <title>Rhizobacter gummiphilus sp. nov., a rubber-degrading bacterium isolated from the soil of a botanical garden in Japan.</title>
        <authorList>
            <person name="Shunsuke S.S."/>
        </authorList>
    </citation>
    <scope>NUCLEOTIDE SEQUENCE [LARGE SCALE GENOMIC DNA]</scope>
    <source>
        <strain evidence="2 3">S-16</strain>
    </source>
</reference>
<protein>
    <submittedName>
        <fullName evidence="2">Uncharacterized protein</fullName>
    </submittedName>
</protein>
<proteinExistence type="predicted"/>
<organism evidence="2 3">
    <name type="scientific">Piscinibacter terrae</name>
    <dbReference type="NCBI Taxonomy" id="2496871"/>
    <lineage>
        <taxon>Bacteria</taxon>
        <taxon>Pseudomonadati</taxon>
        <taxon>Pseudomonadota</taxon>
        <taxon>Betaproteobacteria</taxon>
        <taxon>Burkholderiales</taxon>
        <taxon>Sphaerotilaceae</taxon>
        <taxon>Piscinibacter</taxon>
    </lineage>
</organism>
<accession>A0A3N7HRM2</accession>
<gene>
    <name evidence="2" type="ORF">DZC73_08665</name>
</gene>
<evidence type="ECO:0000256" key="1">
    <source>
        <dbReference type="SAM" id="SignalP"/>
    </source>
</evidence>
<feature type="signal peptide" evidence="1">
    <location>
        <begin position="1"/>
        <end position="18"/>
    </location>
</feature>
<dbReference type="EMBL" id="QUSW01000002">
    <property type="protein sequence ID" value="RQP24928.1"/>
    <property type="molecule type" value="Genomic_DNA"/>
</dbReference>
<comment type="caution">
    <text evidence="2">The sequence shown here is derived from an EMBL/GenBank/DDBJ whole genome shotgun (WGS) entry which is preliminary data.</text>
</comment>
<sequence length="292" mass="31661">MKTAFAAAWSVAATVALAAPPDLAALSDANFVDTGDALADIVSQSGLALSTMSMWNAGLDQAGPMRAAFQLKTRSGPTHRFTLPCPGGGSAIGTIRDADGSGDLSRRDTFVTEFDHCMTDGETATGRGEFTVAAHRFEGHVEITELDFRFDAMGTPSLRWTGTAHLTLRSDLHRGTEVYTVRYRDLAVQGAGRDMHWNFTLELVRPPIGDTVVALNGPLSIGPMPLRLRQDWRFVMRAQGLPRDGQLTAIDTQGARLEIEAGRRVYAYRFYQAGNGGWMPDASSQSRRQTAP</sequence>
<feature type="chain" id="PRO_5018072635" evidence="1">
    <location>
        <begin position="19"/>
        <end position="292"/>
    </location>
</feature>
<reference evidence="2 3" key="1">
    <citation type="submission" date="2018-08" db="EMBL/GenBank/DDBJ databases">
        <authorList>
            <person name="Khan S.A."/>
            <person name="Jeon C.O."/>
            <person name="Chun B.H."/>
            <person name="Jeong S.E."/>
        </authorList>
    </citation>
    <scope>NUCLEOTIDE SEQUENCE [LARGE SCALE GENOMIC DNA]</scope>
    <source>
        <strain evidence="2 3">S-16</strain>
    </source>
</reference>
<evidence type="ECO:0000313" key="3">
    <source>
        <dbReference type="Proteomes" id="UP000267464"/>
    </source>
</evidence>
<keyword evidence="1" id="KW-0732">Signal</keyword>
<dbReference type="AlphaFoldDB" id="A0A3N7HRM2"/>